<name>A0AAV7PF81_PLEWA</name>
<organism evidence="2 3">
    <name type="scientific">Pleurodeles waltl</name>
    <name type="common">Iberian ribbed newt</name>
    <dbReference type="NCBI Taxonomy" id="8319"/>
    <lineage>
        <taxon>Eukaryota</taxon>
        <taxon>Metazoa</taxon>
        <taxon>Chordata</taxon>
        <taxon>Craniata</taxon>
        <taxon>Vertebrata</taxon>
        <taxon>Euteleostomi</taxon>
        <taxon>Amphibia</taxon>
        <taxon>Batrachia</taxon>
        <taxon>Caudata</taxon>
        <taxon>Salamandroidea</taxon>
        <taxon>Salamandridae</taxon>
        <taxon>Pleurodelinae</taxon>
        <taxon>Pleurodeles</taxon>
    </lineage>
</organism>
<dbReference type="AlphaFoldDB" id="A0AAV7PF81"/>
<feature type="compositionally biased region" description="Polar residues" evidence="1">
    <location>
        <begin position="64"/>
        <end position="75"/>
    </location>
</feature>
<protein>
    <submittedName>
        <fullName evidence="2">Uncharacterized protein</fullName>
    </submittedName>
</protein>
<sequence>MTGALTYVTGLWAASHAMPGLRLVLLGVRESEPGHGTLVGGAVGWCSPSRLPPPEDWWLTAVSSHRTSPEPQSSVGPDRTYGSGRRRKCGWVRGLSEQLRLVGGSIARPGHTAPRRRLQGCGCTLRSGGALGGGPSTPEWMIEGLESGALRRCWAFAQSPLRGGPIGGTDGAVGPVDW</sequence>
<accession>A0AAV7PF81</accession>
<dbReference type="Proteomes" id="UP001066276">
    <property type="component" value="Chromosome 7"/>
</dbReference>
<dbReference type="EMBL" id="JANPWB010000011">
    <property type="protein sequence ID" value="KAJ1126981.1"/>
    <property type="molecule type" value="Genomic_DNA"/>
</dbReference>
<comment type="caution">
    <text evidence="2">The sequence shown here is derived from an EMBL/GenBank/DDBJ whole genome shotgun (WGS) entry which is preliminary data.</text>
</comment>
<evidence type="ECO:0000313" key="2">
    <source>
        <dbReference type="EMBL" id="KAJ1126981.1"/>
    </source>
</evidence>
<proteinExistence type="predicted"/>
<feature type="region of interest" description="Disordered" evidence="1">
    <location>
        <begin position="64"/>
        <end position="85"/>
    </location>
</feature>
<gene>
    <name evidence="2" type="ORF">NDU88_005387</name>
</gene>
<keyword evidence="3" id="KW-1185">Reference proteome</keyword>
<evidence type="ECO:0000256" key="1">
    <source>
        <dbReference type="SAM" id="MobiDB-lite"/>
    </source>
</evidence>
<reference evidence="2" key="1">
    <citation type="journal article" date="2022" name="bioRxiv">
        <title>Sequencing and chromosome-scale assembly of the giantPleurodeles waltlgenome.</title>
        <authorList>
            <person name="Brown T."/>
            <person name="Elewa A."/>
            <person name="Iarovenko S."/>
            <person name="Subramanian E."/>
            <person name="Araus A.J."/>
            <person name="Petzold A."/>
            <person name="Susuki M."/>
            <person name="Suzuki K.-i.T."/>
            <person name="Hayashi T."/>
            <person name="Toyoda A."/>
            <person name="Oliveira C."/>
            <person name="Osipova E."/>
            <person name="Leigh N.D."/>
            <person name="Simon A."/>
            <person name="Yun M.H."/>
        </authorList>
    </citation>
    <scope>NUCLEOTIDE SEQUENCE</scope>
    <source>
        <strain evidence="2">20211129_DDA</strain>
        <tissue evidence="2">Liver</tissue>
    </source>
</reference>
<evidence type="ECO:0000313" key="3">
    <source>
        <dbReference type="Proteomes" id="UP001066276"/>
    </source>
</evidence>